<keyword evidence="3" id="KW-1185">Reference proteome</keyword>
<keyword evidence="1" id="KW-1133">Transmembrane helix</keyword>
<dbReference type="Gene3D" id="1.20.1640.10">
    <property type="entry name" value="Multidrug efflux transporter AcrB transmembrane domain"/>
    <property type="match status" value="2"/>
</dbReference>
<dbReference type="PANTHER" id="PTHR32063">
    <property type="match status" value="1"/>
</dbReference>
<dbReference type="STRING" id="364199.SAMN04489858_101232"/>
<feature type="transmembrane region" description="Helical" evidence="1">
    <location>
        <begin position="983"/>
        <end position="1002"/>
    </location>
</feature>
<dbReference type="PANTHER" id="PTHR32063:SF33">
    <property type="entry name" value="RND SUPERFAMILY EFFLUX PUMP PERMEASE COMPONENT"/>
    <property type="match status" value="1"/>
</dbReference>
<feature type="transmembrane region" description="Helical" evidence="1">
    <location>
        <begin position="441"/>
        <end position="462"/>
    </location>
</feature>
<sequence>MLNPGPVPKMADRQQSSGGILALFVRHATLANLVLVVMVVAGLYAAPRLRAQFFPDTVINEIDVTVRWDGAGAEDVDQAIVAVLEPALMSVEGVDTITSRAVQGRAAIEIEFEPDADMSQASSDVETAISTAGDLPDGAEDPEITRSAWRDRVADVVITGPAGLDQLGRIADELVNLLYAEGITRLGVTGISAPETVIEVQMLDLVRHDLTMQDIAGAAGAAAATTPAGDVSSGAARVRTGGETRDPAGVAALPLKTLSDGTVLTIGDVAEVRSSGLAENVAYFVGEHPAVMVGVQRSAQGDAIGIQRQLEQVVAGMAPRLPEGVQMTLVRARAELIAGRLQLLLDNALTGLALVLGLLFLFLNARTALWVALGIPASLLTAIALMYAVGMSLNMISLFALILTLGIIVDDAIVVGEHADYRARKLGEPAALAAERAARRMAAPVVSSTLTTVIAFAGLLAIGGRFGTLIVDIPQTVILVLIASLIECFLVLPSHMAHALTRSARRNWYDRPSKVVNRGLDWLVRHGLRPLMRGVIALRYPVLAATIACFGWSAATLMSGTVPWRFFDAPERGSVAGNFAMLPGATREDTFRVMTQMQDAVDRVAADYQAEYGVNPVTHAMAMVGSNSGRPLPGADTKDPDLLGAIQLELIDSDFRPYSSFELVAALQQAMPQDPQLETVSFRGFRSGPGGDAISVRMTGADAQRLKAASEALIARLSVFPEVSALEDSMPYDKEELGLELTAQGRALGFTTQGLAQELRQRLGGIEAATYAVGTRTGAIQVELPEEWRSGDFLDRMMMRAASGQWVPLADIVTVETRAGFSTVRRENGERMILVTGDISDDDPARAAQITAQLQDQIVPAIASEYGINYKVTGLAEQESDFLGEALSGFVLALVGIYAVLAWIFASWTRPLVVMAVIPFGLIGAVWGHYLWNLPMSMFSIVGLIGMSGIIINDSIVLISTIDEYARDRGLRPATVDAVCDRFRPVLLTTLTTVLGLAPLLYERSSQALFLKPTVVTLAYGLGFGMLVVLLVVPAALSVGTDIAQARRGFRRAWRSAVLRPAIGAGVAVSVLAFAATLLPVTLLPVLGTGLPAWWPVAGSIGQALIWYVLGLLIAVLVALLVSWRTGSPSALRHRSHRSA</sequence>
<dbReference type="SUPFAM" id="SSF82866">
    <property type="entry name" value="Multidrug efflux transporter AcrB transmembrane domain"/>
    <property type="match status" value="2"/>
</dbReference>
<feature type="transmembrane region" description="Helical" evidence="1">
    <location>
        <begin position="20"/>
        <end position="46"/>
    </location>
</feature>
<dbReference type="Gene3D" id="3.30.70.1440">
    <property type="entry name" value="Multidrug efflux transporter AcrB pore domain"/>
    <property type="match status" value="1"/>
</dbReference>
<reference evidence="2 3" key="1">
    <citation type="submission" date="2016-10" db="EMBL/GenBank/DDBJ databases">
        <authorList>
            <person name="de Groot N.N."/>
        </authorList>
    </citation>
    <scope>NUCLEOTIDE SEQUENCE [LARGE SCALE GENOMIC DNA]</scope>
    <source>
        <strain evidence="2 3">DSM 17862</strain>
    </source>
</reference>
<dbReference type="InterPro" id="IPR001036">
    <property type="entry name" value="Acrflvin-R"/>
</dbReference>
<dbReference type="Proteomes" id="UP000199180">
    <property type="component" value="Unassembled WGS sequence"/>
</dbReference>
<dbReference type="Gene3D" id="3.30.2090.10">
    <property type="entry name" value="Multidrug efflux transporter AcrB TolC docking domain, DN and DC subdomains"/>
    <property type="match status" value="2"/>
</dbReference>
<organism evidence="2 3">
    <name type="scientific">Paracoccus homiensis</name>
    <dbReference type="NCBI Taxonomy" id="364199"/>
    <lineage>
        <taxon>Bacteria</taxon>
        <taxon>Pseudomonadati</taxon>
        <taxon>Pseudomonadota</taxon>
        <taxon>Alphaproteobacteria</taxon>
        <taxon>Rhodobacterales</taxon>
        <taxon>Paracoccaceae</taxon>
        <taxon>Paracoccus</taxon>
    </lineage>
</organism>
<keyword evidence="1" id="KW-0472">Membrane</keyword>
<evidence type="ECO:0000313" key="3">
    <source>
        <dbReference type="Proteomes" id="UP000199180"/>
    </source>
</evidence>
<feature type="transmembrane region" description="Helical" evidence="1">
    <location>
        <begin position="343"/>
        <end position="363"/>
    </location>
</feature>
<name>A0A1H9YM60_9RHOB</name>
<feature type="transmembrane region" description="Helical" evidence="1">
    <location>
        <begin position="912"/>
        <end position="932"/>
    </location>
</feature>
<evidence type="ECO:0000313" key="2">
    <source>
        <dbReference type="EMBL" id="SES70212.1"/>
    </source>
</evidence>
<dbReference type="SUPFAM" id="SSF82693">
    <property type="entry name" value="Multidrug efflux transporter AcrB pore domain, PN1, PN2, PC1 and PC2 subdomains"/>
    <property type="match status" value="1"/>
</dbReference>
<feature type="transmembrane region" description="Helical" evidence="1">
    <location>
        <begin position="938"/>
        <end position="962"/>
    </location>
</feature>
<evidence type="ECO:0000256" key="1">
    <source>
        <dbReference type="SAM" id="Phobius"/>
    </source>
</evidence>
<dbReference type="Gene3D" id="3.30.70.1430">
    <property type="entry name" value="Multidrug efflux transporter AcrB pore domain"/>
    <property type="match status" value="2"/>
</dbReference>
<dbReference type="AlphaFoldDB" id="A0A1H9YM60"/>
<proteinExistence type="predicted"/>
<feature type="transmembrane region" description="Helical" evidence="1">
    <location>
        <begin position="1014"/>
        <end position="1037"/>
    </location>
</feature>
<keyword evidence="1" id="KW-0812">Transmembrane</keyword>
<feature type="transmembrane region" description="Helical" evidence="1">
    <location>
        <begin position="1104"/>
        <end position="1124"/>
    </location>
</feature>
<dbReference type="GO" id="GO:0042910">
    <property type="term" value="F:xenobiotic transmembrane transporter activity"/>
    <property type="evidence" value="ECO:0007669"/>
    <property type="project" value="TreeGrafter"/>
</dbReference>
<dbReference type="GO" id="GO:0005886">
    <property type="term" value="C:plasma membrane"/>
    <property type="evidence" value="ECO:0007669"/>
    <property type="project" value="TreeGrafter"/>
</dbReference>
<gene>
    <name evidence="2" type="ORF">SAMN04489858_101232</name>
</gene>
<dbReference type="Pfam" id="PF00873">
    <property type="entry name" value="ACR_tran"/>
    <property type="match status" value="1"/>
</dbReference>
<feature type="transmembrane region" description="Helical" evidence="1">
    <location>
        <begin position="396"/>
        <end position="416"/>
    </location>
</feature>
<protein>
    <submittedName>
        <fullName evidence="2">Multidrug efflux pump subunit AcrB</fullName>
    </submittedName>
</protein>
<dbReference type="InterPro" id="IPR027463">
    <property type="entry name" value="AcrB_DN_DC_subdom"/>
</dbReference>
<feature type="transmembrane region" description="Helical" evidence="1">
    <location>
        <begin position="886"/>
        <end position="905"/>
    </location>
</feature>
<dbReference type="Gene3D" id="3.30.70.1320">
    <property type="entry name" value="Multidrug efflux transporter AcrB pore domain like"/>
    <property type="match status" value="1"/>
</dbReference>
<accession>A0A1H9YM60</accession>
<feature type="transmembrane region" description="Helical" evidence="1">
    <location>
        <begin position="469"/>
        <end position="492"/>
    </location>
</feature>
<feature type="transmembrane region" description="Helical" evidence="1">
    <location>
        <begin position="369"/>
        <end position="389"/>
    </location>
</feature>
<dbReference type="PRINTS" id="PR00702">
    <property type="entry name" value="ACRIFLAVINRP"/>
</dbReference>
<feature type="transmembrane region" description="Helical" evidence="1">
    <location>
        <begin position="1058"/>
        <end position="1084"/>
    </location>
</feature>
<dbReference type="EMBL" id="FOHO01000001">
    <property type="protein sequence ID" value="SES70212.1"/>
    <property type="molecule type" value="Genomic_DNA"/>
</dbReference>
<dbReference type="SUPFAM" id="SSF82714">
    <property type="entry name" value="Multidrug efflux transporter AcrB TolC docking domain, DN and DC subdomains"/>
    <property type="match status" value="2"/>
</dbReference>